<evidence type="ECO:0000313" key="4">
    <source>
        <dbReference type="Proteomes" id="UP000053630"/>
    </source>
</evidence>
<feature type="chain" id="PRO_5005373832" evidence="2">
    <location>
        <begin position="18"/>
        <end position="473"/>
    </location>
</feature>
<dbReference type="Proteomes" id="UP000053630">
    <property type="component" value="Unassembled WGS sequence"/>
</dbReference>
<feature type="compositionally biased region" description="Pro residues" evidence="1">
    <location>
        <begin position="74"/>
        <end position="84"/>
    </location>
</feature>
<dbReference type="eggNOG" id="ENOG502RD6B">
    <property type="taxonomic scope" value="Eukaryota"/>
</dbReference>
<dbReference type="OrthoDB" id="162969at2759"/>
<keyword evidence="4" id="KW-1185">Reference proteome</keyword>
<proteinExistence type="predicted"/>
<dbReference type="RefSeq" id="XP_007272139.1">
    <property type="nucleotide sequence ID" value="XM_007272077.1"/>
</dbReference>
<reference evidence="4" key="1">
    <citation type="journal article" date="2012" name="Science">
        <title>The Paleozoic origin of enzymatic lignin decomposition reconstructed from 31 fungal genomes.</title>
        <authorList>
            <person name="Floudas D."/>
            <person name="Binder M."/>
            <person name="Riley R."/>
            <person name="Barry K."/>
            <person name="Blanchette R.A."/>
            <person name="Henrissat B."/>
            <person name="Martinez A.T."/>
            <person name="Otillar R."/>
            <person name="Spatafora J.W."/>
            <person name="Yadav J.S."/>
            <person name="Aerts A."/>
            <person name="Benoit I."/>
            <person name="Boyd A."/>
            <person name="Carlson A."/>
            <person name="Copeland A."/>
            <person name="Coutinho P.M."/>
            <person name="de Vries R.P."/>
            <person name="Ferreira P."/>
            <person name="Findley K."/>
            <person name="Foster B."/>
            <person name="Gaskell J."/>
            <person name="Glotzer D."/>
            <person name="Gorecki P."/>
            <person name="Heitman J."/>
            <person name="Hesse C."/>
            <person name="Hori C."/>
            <person name="Igarashi K."/>
            <person name="Jurgens J.A."/>
            <person name="Kallen N."/>
            <person name="Kersten P."/>
            <person name="Kohler A."/>
            <person name="Kuees U."/>
            <person name="Kumar T.K.A."/>
            <person name="Kuo A."/>
            <person name="LaButti K."/>
            <person name="Larrondo L.F."/>
            <person name="Lindquist E."/>
            <person name="Ling A."/>
            <person name="Lombard V."/>
            <person name="Lucas S."/>
            <person name="Lundell T."/>
            <person name="Martin R."/>
            <person name="McLaughlin D.J."/>
            <person name="Morgenstern I."/>
            <person name="Morin E."/>
            <person name="Murat C."/>
            <person name="Nagy L.G."/>
            <person name="Nolan M."/>
            <person name="Ohm R.A."/>
            <person name="Patyshakuliyeva A."/>
            <person name="Rokas A."/>
            <person name="Ruiz-Duenas F.J."/>
            <person name="Sabat G."/>
            <person name="Salamov A."/>
            <person name="Samejima M."/>
            <person name="Schmutz J."/>
            <person name="Slot J.C."/>
            <person name="St John F."/>
            <person name="Stenlid J."/>
            <person name="Sun H."/>
            <person name="Sun S."/>
            <person name="Syed K."/>
            <person name="Tsang A."/>
            <person name="Wiebenga A."/>
            <person name="Young D."/>
            <person name="Pisabarro A."/>
            <person name="Eastwood D.C."/>
            <person name="Martin F."/>
            <person name="Cullen D."/>
            <person name="Grigoriev I.V."/>
            <person name="Hibbett D.S."/>
        </authorList>
    </citation>
    <scope>NUCLEOTIDE SEQUENCE [LARGE SCALE GENOMIC DNA]</scope>
    <source>
        <strain evidence="4">MF3/22</strain>
    </source>
</reference>
<protein>
    <submittedName>
        <fullName evidence="3">Uncharacterized protein</fullName>
    </submittedName>
</protein>
<sequence>MASSFTLRILFFTVSMPMAPYRMDLVLHRVDGLCVYLANLTFDRVRCQWPHTEWILFFTVSTDSAYTSGVHSPLNPPPPPPSPDVPANQRPEAWNILREYAQGDIGTVPELERHLQDCLGEDYEPGDWLEVINAVLDTEDDVPAAVHVVEQLAPQPVHQPAVAYSPSQSSTGTTTLEQLHEVEEDLLFTVNELHHRRRIIGAPLSLEDLLNPAEEKKEHPELDRLKGFGDLEIIEEVRRRIDRGINLEDTGDESDSEPETPVDEPVRKVSLRDGQDFCILLEQLTLEHAEVGVALSLTNSLRKFRARFYLAFSVSRVTSSSLHSTFASIRLISHKPRYPFLPDQPERFALLLAILIFAYRLHCERTRPFIFPYVQDVAQEAVSIGLHFKRDSGEISERPSAPGSSGHLKHTTQTQNMYDFKDVAIRQTHVVQASPVPSQSFLPSLPPISDPPNLILKALPADICAIQVVAKDV</sequence>
<feature type="compositionally biased region" description="Acidic residues" evidence="1">
    <location>
        <begin position="249"/>
        <end position="262"/>
    </location>
</feature>
<evidence type="ECO:0000313" key="3">
    <source>
        <dbReference type="EMBL" id="EJC97601.1"/>
    </source>
</evidence>
<name>R7SFV2_FOMME</name>
<evidence type="ECO:0000256" key="1">
    <source>
        <dbReference type="SAM" id="MobiDB-lite"/>
    </source>
</evidence>
<dbReference type="EMBL" id="JH717990">
    <property type="protein sequence ID" value="EJC97601.1"/>
    <property type="molecule type" value="Genomic_DNA"/>
</dbReference>
<feature type="signal peptide" evidence="2">
    <location>
        <begin position="1"/>
        <end position="17"/>
    </location>
</feature>
<accession>R7SFV2</accession>
<feature type="region of interest" description="Disordered" evidence="1">
    <location>
        <begin position="245"/>
        <end position="264"/>
    </location>
</feature>
<organism evidence="3 4">
    <name type="scientific">Fomitiporia mediterranea (strain MF3/22)</name>
    <name type="common">Grapevine white-rot fungus</name>
    <dbReference type="NCBI Taxonomy" id="694068"/>
    <lineage>
        <taxon>Eukaryota</taxon>
        <taxon>Fungi</taxon>
        <taxon>Dikarya</taxon>
        <taxon>Basidiomycota</taxon>
        <taxon>Agaricomycotina</taxon>
        <taxon>Agaricomycetes</taxon>
        <taxon>Hymenochaetales</taxon>
        <taxon>Hymenochaetaceae</taxon>
        <taxon>Fomitiporia</taxon>
    </lineage>
</organism>
<dbReference type="KEGG" id="fme:FOMMEDRAFT_162782"/>
<gene>
    <name evidence="3" type="ORF">FOMMEDRAFT_162782</name>
</gene>
<evidence type="ECO:0000256" key="2">
    <source>
        <dbReference type="SAM" id="SignalP"/>
    </source>
</evidence>
<dbReference type="GeneID" id="18675905"/>
<keyword evidence="2" id="KW-0732">Signal</keyword>
<dbReference type="AlphaFoldDB" id="R7SFV2"/>
<feature type="region of interest" description="Disordered" evidence="1">
    <location>
        <begin position="68"/>
        <end position="89"/>
    </location>
</feature>